<feature type="compositionally biased region" description="Polar residues" evidence="1">
    <location>
        <begin position="177"/>
        <end position="186"/>
    </location>
</feature>
<dbReference type="Proteomes" id="UP000316621">
    <property type="component" value="Chromosome 2"/>
</dbReference>
<sequence>MDSKTWVSKERKYNKGELGKCKPSFTRWNTRKLAEKIMNDGMTSLKQDLNGSFIDPLDEDEQSLMTPTEIRQTTLDRILEKRVRDGDRDEDLDLSPYSDLDGESDEGNGEGDEAWEWSPDRNASRRLEDLAHVYLSKKRKISRKESHPPDGKGICNAEPENLPLSEPTMPSIPILPTQESGSTSTYAQGRVEEFEFVDYLKIP</sequence>
<dbReference type="EMBL" id="CM010716">
    <property type="protein sequence ID" value="RZC49506.1"/>
    <property type="molecule type" value="Genomic_DNA"/>
</dbReference>
<reference evidence="2 3" key="1">
    <citation type="journal article" date="2018" name="Science">
        <title>The opium poppy genome and morphinan production.</title>
        <authorList>
            <person name="Guo L."/>
            <person name="Winzer T."/>
            <person name="Yang X."/>
            <person name="Li Y."/>
            <person name="Ning Z."/>
            <person name="He Z."/>
            <person name="Teodor R."/>
            <person name="Lu Y."/>
            <person name="Bowser T.A."/>
            <person name="Graham I.A."/>
            <person name="Ye K."/>
        </authorList>
    </citation>
    <scope>NUCLEOTIDE SEQUENCE [LARGE SCALE GENOMIC DNA]</scope>
    <source>
        <strain evidence="3">cv. HN1</strain>
        <tissue evidence="2">Leaves</tissue>
    </source>
</reference>
<accession>A0A4Y7IN07</accession>
<protein>
    <submittedName>
        <fullName evidence="2">Uncharacterized protein</fullName>
    </submittedName>
</protein>
<gene>
    <name evidence="2" type="ORF">C5167_017934</name>
</gene>
<feature type="compositionally biased region" description="Acidic residues" evidence="1">
    <location>
        <begin position="100"/>
        <end position="115"/>
    </location>
</feature>
<evidence type="ECO:0000313" key="2">
    <source>
        <dbReference type="EMBL" id="RZC49506.1"/>
    </source>
</evidence>
<name>A0A4Y7IN07_PAPSO</name>
<organism evidence="2 3">
    <name type="scientific">Papaver somniferum</name>
    <name type="common">Opium poppy</name>
    <dbReference type="NCBI Taxonomy" id="3469"/>
    <lineage>
        <taxon>Eukaryota</taxon>
        <taxon>Viridiplantae</taxon>
        <taxon>Streptophyta</taxon>
        <taxon>Embryophyta</taxon>
        <taxon>Tracheophyta</taxon>
        <taxon>Spermatophyta</taxon>
        <taxon>Magnoliopsida</taxon>
        <taxon>Ranunculales</taxon>
        <taxon>Papaveraceae</taxon>
        <taxon>Papaveroideae</taxon>
        <taxon>Papaver</taxon>
    </lineage>
</organism>
<feature type="region of interest" description="Disordered" evidence="1">
    <location>
        <begin position="139"/>
        <end position="186"/>
    </location>
</feature>
<evidence type="ECO:0000256" key="1">
    <source>
        <dbReference type="SAM" id="MobiDB-lite"/>
    </source>
</evidence>
<dbReference type="Gramene" id="RZC49506">
    <property type="protein sequence ID" value="RZC49506"/>
    <property type="gene ID" value="C5167_017934"/>
</dbReference>
<proteinExistence type="predicted"/>
<feature type="region of interest" description="Disordered" evidence="1">
    <location>
        <begin position="87"/>
        <end position="122"/>
    </location>
</feature>
<dbReference type="AlphaFoldDB" id="A0A4Y7IN07"/>
<keyword evidence="3" id="KW-1185">Reference proteome</keyword>
<evidence type="ECO:0000313" key="3">
    <source>
        <dbReference type="Proteomes" id="UP000316621"/>
    </source>
</evidence>